<comment type="similarity">
    <text evidence="2 10">Belongs to the glutamate--cysteine ligase type 3 family.</text>
</comment>
<proteinExistence type="inferred from homology"/>
<keyword evidence="6 10" id="KW-0547">Nucleotide-binding</keyword>
<evidence type="ECO:0000256" key="6">
    <source>
        <dbReference type="ARBA" id="ARBA00022741"/>
    </source>
</evidence>
<dbReference type="EMBL" id="REGN01001795">
    <property type="protein sequence ID" value="RNA32449.1"/>
    <property type="molecule type" value="Genomic_DNA"/>
</dbReference>
<keyword evidence="7 10" id="KW-0067">ATP-binding</keyword>
<dbReference type="Proteomes" id="UP000276133">
    <property type="component" value="Unassembled WGS sequence"/>
</dbReference>
<comment type="catalytic activity">
    <reaction evidence="10">
        <text>L-cysteine + L-glutamate + ATP = gamma-L-glutamyl-L-cysteine + ADP + phosphate + H(+)</text>
        <dbReference type="Rhea" id="RHEA:13285"/>
        <dbReference type="ChEBI" id="CHEBI:15378"/>
        <dbReference type="ChEBI" id="CHEBI:29985"/>
        <dbReference type="ChEBI" id="CHEBI:30616"/>
        <dbReference type="ChEBI" id="CHEBI:35235"/>
        <dbReference type="ChEBI" id="CHEBI:43474"/>
        <dbReference type="ChEBI" id="CHEBI:58173"/>
        <dbReference type="ChEBI" id="CHEBI:456216"/>
        <dbReference type="EC" id="6.3.2.2"/>
    </reaction>
</comment>
<sequence length="618" mass="71935">MGLLSLGTPFDWKQTKIYADEIRKRGVKQFCNIHRKIKDRKNDCLKWGDEVEFTLVKFDHKNKKCYLLLKADEILPTLQGPENRDEKCLTLWRPEYANYMVEATPGAPYQHKTSCFNRVEANMKLRRKQVQDILGEDEYILSVTAFPWLGCSNFTFPNFKPTPGEGITTSLFYCDQAIYAGHPRFHCLTKNIRERRNRKVDINVPIFVDQNTPRPFIEDLNQYGDDPRPDSESKLASKPDHIYLDAMGFGMGCSCLQMTFQAQSLEEARHLYDQLTPLTPIMLALSASSPIWRGYLSDVDCRWNIISASCDDRTLEEKGLEPLKENRFVINKSRYGNIDSYLCEENQKYNDLTLIKDEELFQDLVQNGVDESLAKHIAHLFIRDPLVVFEEKLYINDDEETDHFENIQSTNWQNMRFKPPPINSSIGWRVEFRPTEVQMTDFENAALVTFIVLITRAILSFKLNLIMPLSKVDQNMETAQKRDACLNGKFFFRKNIQTDNGTECELTEMSVNEIVNGNDQFPGFIHIINEYLSHLDVDVDTQCTIKQYLHFIEERASGKLMTTAAWIRKFVRSHSEYKKDSKINEEINYDLMWRIYLISTGQIKCPELLNSYETKSTI</sequence>
<accession>A0A3M7S9R0</accession>
<reference evidence="11 12" key="1">
    <citation type="journal article" date="2018" name="Sci. Rep.">
        <title>Genomic signatures of local adaptation to the degree of environmental predictability in rotifers.</title>
        <authorList>
            <person name="Franch-Gras L."/>
            <person name="Hahn C."/>
            <person name="Garcia-Roger E.M."/>
            <person name="Carmona M.J."/>
            <person name="Serra M."/>
            <person name="Gomez A."/>
        </authorList>
    </citation>
    <scope>NUCLEOTIDE SEQUENCE [LARGE SCALE GENOMIC DNA]</scope>
    <source>
        <strain evidence="11">HYR1</strain>
    </source>
</reference>
<dbReference type="Gene3D" id="3.30.590.50">
    <property type="match status" value="2"/>
</dbReference>
<dbReference type="FunFam" id="3.30.590.50:FF:000002">
    <property type="entry name" value="Glutamate--cysteine ligase catalytic subunit"/>
    <property type="match status" value="1"/>
</dbReference>
<dbReference type="UniPathway" id="UPA00142">
    <property type="reaction ID" value="UER00209"/>
</dbReference>
<dbReference type="GO" id="GO:0006750">
    <property type="term" value="P:glutathione biosynthetic process"/>
    <property type="evidence" value="ECO:0007669"/>
    <property type="project" value="UniProtKB-UniRule"/>
</dbReference>
<evidence type="ECO:0000256" key="3">
    <source>
        <dbReference type="ARBA" id="ARBA00012220"/>
    </source>
</evidence>
<dbReference type="InterPro" id="IPR014746">
    <property type="entry name" value="Gln_synth/guanido_kin_cat_dom"/>
</dbReference>
<gene>
    <name evidence="11" type="ORF">BpHYR1_004457</name>
</gene>
<evidence type="ECO:0000256" key="1">
    <source>
        <dbReference type="ARBA" id="ARBA00005006"/>
    </source>
</evidence>
<keyword evidence="12" id="KW-1185">Reference proteome</keyword>
<keyword evidence="4 10" id="KW-0436">Ligase</keyword>
<evidence type="ECO:0000313" key="11">
    <source>
        <dbReference type="EMBL" id="RNA32449.1"/>
    </source>
</evidence>
<evidence type="ECO:0000256" key="2">
    <source>
        <dbReference type="ARBA" id="ARBA00008100"/>
    </source>
</evidence>
<dbReference type="PANTHER" id="PTHR11164">
    <property type="entry name" value="GLUTAMATE CYSTEINE LIGASE"/>
    <property type="match status" value="1"/>
</dbReference>
<organism evidence="11 12">
    <name type="scientific">Brachionus plicatilis</name>
    <name type="common">Marine rotifer</name>
    <name type="synonym">Brachionus muelleri</name>
    <dbReference type="NCBI Taxonomy" id="10195"/>
    <lineage>
        <taxon>Eukaryota</taxon>
        <taxon>Metazoa</taxon>
        <taxon>Spiralia</taxon>
        <taxon>Gnathifera</taxon>
        <taxon>Rotifera</taxon>
        <taxon>Eurotatoria</taxon>
        <taxon>Monogononta</taxon>
        <taxon>Pseudotrocha</taxon>
        <taxon>Ploima</taxon>
        <taxon>Brachionidae</taxon>
        <taxon>Brachionus</taxon>
    </lineage>
</organism>
<comment type="caution">
    <text evidence="11">The sequence shown here is derived from an EMBL/GenBank/DDBJ whole genome shotgun (WGS) entry which is preliminary data.</text>
</comment>
<name>A0A3M7S9R0_BRAPC</name>
<keyword evidence="5 10" id="KW-0317">Glutathione biosynthesis</keyword>
<comment type="pathway">
    <text evidence="1 10">Sulfur metabolism; glutathione biosynthesis; glutathione from L-cysteine and L-glutamate: step 1/2.</text>
</comment>
<evidence type="ECO:0000256" key="4">
    <source>
        <dbReference type="ARBA" id="ARBA00022598"/>
    </source>
</evidence>
<dbReference type="PANTHER" id="PTHR11164:SF0">
    <property type="entry name" value="GLUTAMATE--CYSTEINE LIGASE CATALYTIC SUBUNIT"/>
    <property type="match status" value="1"/>
</dbReference>
<dbReference type="InterPro" id="IPR004308">
    <property type="entry name" value="GCS"/>
</dbReference>
<evidence type="ECO:0000256" key="8">
    <source>
        <dbReference type="ARBA" id="ARBA00030585"/>
    </source>
</evidence>
<evidence type="ECO:0000256" key="10">
    <source>
        <dbReference type="RuleBase" id="RU367135"/>
    </source>
</evidence>
<protein>
    <recommendedName>
        <fullName evidence="3 10">Glutamate--cysteine ligase</fullName>
        <ecNumber evidence="3 10">6.3.2.2</ecNumber>
    </recommendedName>
    <alternativeName>
        <fullName evidence="9 10">Gamma-ECS</fullName>
    </alternativeName>
    <alternativeName>
        <fullName evidence="8 10">Gamma-glutamylcysteine synthetase</fullName>
    </alternativeName>
</protein>
<dbReference type="GO" id="GO:0004357">
    <property type="term" value="F:glutamate-cysteine ligase activity"/>
    <property type="evidence" value="ECO:0007669"/>
    <property type="project" value="UniProtKB-UniRule"/>
</dbReference>
<evidence type="ECO:0000256" key="7">
    <source>
        <dbReference type="ARBA" id="ARBA00022840"/>
    </source>
</evidence>
<dbReference type="OrthoDB" id="7939818at2759"/>
<dbReference type="SUPFAM" id="SSF55931">
    <property type="entry name" value="Glutamine synthetase/guanido kinase"/>
    <property type="match status" value="1"/>
</dbReference>
<dbReference type="EC" id="6.3.2.2" evidence="3 10"/>
<dbReference type="GO" id="GO:0017109">
    <property type="term" value="C:glutamate-cysteine ligase complex"/>
    <property type="evidence" value="ECO:0007669"/>
    <property type="project" value="TreeGrafter"/>
</dbReference>
<dbReference type="Pfam" id="PF03074">
    <property type="entry name" value="GCS"/>
    <property type="match status" value="1"/>
</dbReference>
<evidence type="ECO:0000256" key="5">
    <source>
        <dbReference type="ARBA" id="ARBA00022684"/>
    </source>
</evidence>
<dbReference type="STRING" id="10195.A0A3M7S9R0"/>
<evidence type="ECO:0000313" key="12">
    <source>
        <dbReference type="Proteomes" id="UP000276133"/>
    </source>
</evidence>
<dbReference type="Gene3D" id="1.10.8.960">
    <property type="match status" value="1"/>
</dbReference>
<dbReference type="AlphaFoldDB" id="A0A3M7S9R0"/>
<evidence type="ECO:0000256" key="9">
    <source>
        <dbReference type="ARBA" id="ARBA00032122"/>
    </source>
</evidence>
<dbReference type="GO" id="GO:0005524">
    <property type="term" value="F:ATP binding"/>
    <property type="evidence" value="ECO:0007669"/>
    <property type="project" value="UniProtKB-UniRule"/>
</dbReference>